<keyword evidence="4" id="KW-1185">Reference proteome</keyword>
<dbReference type="EMBL" id="ABEU02000001">
    <property type="protein sequence ID" value="PNR61661.1"/>
    <property type="molecule type" value="Genomic_DNA"/>
</dbReference>
<feature type="region of interest" description="Disordered" evidence="1">
    <location>
        <begin position="1"/>
        <end position="20"/>
    </location>
</feature>
<reference evidence="3" key="3">
    <citation type="submission" date="2020-12" db="UniProtKB">
        <authorList>
            <consortium name="EnsemblPlants"/>
        </authorList>
    </citation>
    <scope>IDENTIFICATION</scope>
</reference>
<dbReference type="EnsemblPlants" id="Pp3c1_1883V3.1">
    <property type="protein sequence ID" value="Pp3c1_1883V3.1"/>
    <property type="gene ID" value="Pp3c1_1883"/>
</dbReference>
<evidence type="ECO:0000313" key="2">
    <source>
        <dbReference type="EMBL" id="PNR61661.1"/>
    </source>
</evidence>
<evidence type="ECO:0000313" key="3">
    <source>
        <dbReference type="EnsemblPlants" id="Pp3c1_1883V3.1"/>
    </source>
</evidence>
<proteinExistence type="predicted"/>
<evidence type="ECO:0000313" key="4">
    <source>
        <dbReference type="Proteomes" id="UP000006727"/>
    </source>
</evidence>
<reference evidence="2 4" key="2">
    <citation type="journal article" date="2018" name="Plant J.">
        <title>The Physcomitrella patens chromosome-scale assembly reveals moss genome structure and evolution.</title>
        <authorList>
            <person name="Lang D."/>
            <person name="Ullrich K.K."/>
            <person name="Murat F."/>
            <person name="Fuchs J."/>
            <person name="Jenkins J."/>
            <person name="Haas F.B."/>
            <person name="Piednoel M."/>
            <person name="Gundlach H."/>
            <person name="Van Bel M."/>
            <person name="Meyberg R."/>
            <person name="Vives C."/>
            <person name="Morata J."/>
            <person name="Symeonidi A."/>
            <person name="Hiss M."/>
            <person name="Muchero W."/>
            <person name="Kamisugi Y."/>
            <person name="Saleh O."/>
            <person name="Blanc G."/>
            <person name="Decker E.L."/>
            <person name="van Gessel N."/>
            <person name="Grimwood J."/>
            <person name="Hayes R.D."/>
            <person name="Graham S.W."/>
            <person name="Gunter L.E."/>
            <person name="McDaniel S.F."/>
            <person name="Hoernstein S.N.W."/>
            <person name="Larsson A."/>
            <person name="Li F.W."/>
            <person name="Perroud P.F."/>
            <person name="Phillips J."/>
            <person name="Ranjan P."/>
            <person name="Rokshar D.S."/>
            <person name="Rothfels C.J."/>
            <person name="Schneider L."/>
            <person name="Shu S."/>
            <person name="Stevenson D.W."/>
            <person name="Thummler F."/>
            <person name="Tillich M."/>
            <person name="Villarreal Aguilar J.C."/>
            <person name="Widiez T."/>
            <person name="Wong G.K."/>
            <person name="Wymore A."/>
            <person name="Zhang Y."/>
            <person name="Zimmer A.D."/>
            <person name="Quatrano R.S."/>
            <person name="Mayer K.F.X."/>
            <person name="Goodstein D."/>
            <person name="Casacuberta J.M."/>
            <person name="Vandepoele K."/>
            <person name="Reski R."/>
            <person name="Cuming A.C."/>
            <person name="Tuskan G.A."/>
            <person name="Maumus F."/>
            <person name="Salse J."/>
            <person name="Schmutz J."/>
            <person name="Rensing S.A."/>
        </authorList>
    </citation>
    <scope>NUCLEOTIDE SEQUENCE [LARGE SCALE GENOMIC DNA]</scope>
    <source>
        <strain evidence="3 4">cv. Gransden 2004</strain>
    </source>
</reference>
<gene>
    <name evidence="2" type="ORF">PHYPA_000084</name>
</gene>
<dbReference type="AlphaFoldDB" id="A0A2K1L6N2"/>
<dbReference type="Proteomes" id="UP000006727">
    <property type="component" value="Chromosome 1"/>
</dbReference>
<evidence type="ECO:0000256" key="1">
    <source>
        <dbReference type="SAM" id="MobiDB-lite"/>
    </source>
</evidence>
<organism evidence="2">
    <name type="scientific">Physcomitrium patens</name>
    <name type="common">Spreading-leaved earth moss</name>
    <name type="synonym">Physcomitrella patens</name>
    <dbReference type="NCBI Taxonomy" id="3218"/>
    <lineage>
        <taxon>Eukaryota</taxon>
        <taxon>Viridiplantae</taxon>
        <taxon>Streptophyta</taxon>
        <taxon>Embryophyta</taxon>
        <taxon>Bryophyta</taxon>
        <taxon>Bryophytina</taxon>
        <taxon>Bryopsida</taxon>
        <taxon>Funariidae</taxon>
        <taxon>Funariales</taxon>
        <taxon>Funariaceae</taxon>
        <taxon>Physcomitrium</taxon>
    </lineage>
</organism>
<name>A0A2K1L6N2_PHYPA</name>
<sequence length="89" mass="9801">MHHQRLRLSSAATHQSRGFRLPDEMSSESVLALVVVCGDVDWGTSPLETSCTLSACTLTGVESRRVPGEWIMDAEFSSHSLFVEGYEQS</sequence>
<dbReference type="InParanoid" id="A0A2K1L6N2"/>
<protein>
    <submittedName>
        <fullName evidence="2 3">Uncharacterized protein</fullName>
    </submittedName>
</protein>
<reference evidence="2 4" key="1">
    <citation type="journal article" date="2008" name="Science">
        <title>The Physcomitrella genome reveals evolutionary insights into the conquest of land by plants.</title>
        <authorList>
            <person name="Rensing S."/>
            <person name="Lang D."/>
            <person name="Zimmer A."/>
            <person name="Terry A."/>
            <person name="Salamov A."/>
            <person name="Shapiro H."/>
            <person name="Nishiyama T."/>
            <person name="Perroud P.-F."/>
            <person name="Lindquist E."/>
            <person name="Kamisugi Y."/>
            <person name="Tanahashi T."/>
            <person name="Sakakibara K."/>
            <person name="Fujita T."/>
            <person name="Oishi K."/>
            <person name="Shin-I T."/>
            <person name="Kuroki Y."/>
            <person name="Toyoda A."/>
            <person name="Suzuki Y."/>
            <person name="Hashimoto A."/>
            <person name="Yamaguchi K."/>
            <person name="Sugano A."/>
            <person name="Kohara Y."/>
            <person name="Fujiyama A."/>
            <person name="Anterola A."/>
            <person name="Aoki S."/>
            <person name="Ashton N."/>
            <person name="Barbazuk W.B."/>
            <person name="Barker E."/>
            <person name="Bennetzen J."/>
            <person name="Bezanilla M."/>
            <person name="Blankenship R."/>
            <person name="Cho S.H."/>
            <person name="Dutcher S."/>
            <person name="Estelle M."/>
            <person name="Fawcett J.A."/>
            <person name="Gundlach H."/>
            <person name="Hanada K."/>
            <person name="Heyl A."/>
            <person name="Hicks K.A."/>
            <person name="Hugh J."/>
            <person name="Lohr M."/>
            <person name="Mayer K."/>
            <person name="Melkozernov A."/>
            <person name="Murata T."/>
            <person name="Nelson D."/>
            <person name="Pils B."/>
            <person name="Prigge M."/>
            <person name="Reiss B."/>
            <person name="Renner T."/>
            <person name="Rombauts S."/>
            <person name="Rushton P."/>
            <person name="Sanderfoot A."/>
            <person name="Schween G."/>
            <person name="Shiu S.-H."/>
            <person name="Stueber K."/>
            <person name="Theodoulou F.L."/>
            <person name="Tu H."/>
            <person name="Van de Peer Y."/>
            <person name="Verrier P.J."/>
            <person name="Waters E."/>
            <person name="Wood A."/>
            <person name="Yang L."/>
            <person name="Cove D."/>
            <person name="Cuming A."/>
            <person name="Hasebe M."/>
            <person name="Lucas S."/>
            <person name="Mishler D.B."/>
            <person name="Reski R."/>
            <person name="Grigoriev I."/>
            <person name="Quatrano R.S."/>
            <person name="Boore J.L."/>
        </authorList>
    </citation>
    <scope>NUCLEOTIDE SEQUENCE [LARGE SCALE GENOMIC DNA]</scope>
    <source>
        <strain evidence="3 4">cv. Gransden 2004</strain>
    </source>
</reference>
<dbReference type="Gramene" id="Pp3c1_1883V3.1">
    <property type="protein sequence ID" value="Pp3c1_1883V3.1"/>
    <property type="gene ID" value="Pp3c1_1883"/>
</dbReference>
<accession>A0A2K1L6N2</accession>